<dbReference type="SMART" id="SM00710">
    <property type="entry name" value="PbH1"/>
    <property type="match status" value="6"/>
</dbReference>
<dbReference type="AlphaFoldDB" id="A0A934RTI1"/>
<keyword evidence="4" id="KW-1185">Reference proteome</keyword>
<name>A0A934RTI1_9BACT</name>
<dbReference type="EMBL" id="JAENIL010000006">
    <property type="protein sequence ID" value="MBK1876101.1"/>
    <property type="molecule type" value="Genomic_DNA"/>
</dbReference>
<feature type="domain" description="Right handed beta helix" evidence="2">
    <location>
        <begin position="398"/>
        <end position="519"/>
    </location>
</feature>
<keyword evidence="1" id="KW-0732">Signal</keyword>
<dbReference type="Proteomes" id="UP000617628">
    <property type="component" value="Unassembled WGS sequence"/>
</dbReference>
<dbReference type="InterPro" id="IPR012334">
    <property type="entry name" value="Pectin_lyas_fold"/>
</dbReference>
<evidence type="ECO:0000256" key="1">
    <source>
        <dbReference type="SAM" id="SignalP"/>
    </source>
</evidence>
<gene>
    <name evidence="3" type="ORF">JIN87_04430</name>
</gene>
<evidence type="ECO:0000313" key="3">
    <source>
        <dbReference type="EMBL" id="MBK1876101.1"/>
    </source>
</evidence>
<feature type="chain" id="PRO_5036713907" evidence="1">
    <location>
        <begin position="20"/>
        <end position="542"/>
    </location>
</feature>
<comment type="caution">
    <text evidence="3">The sequence shown here is derived from an EMBL/GenBank/DDBJ whole genome shotgun (WGS) entry which is preliminary data.</text>
</comment>
<dbReference type="Gene3D" id="2.160.20.10">
    <property type="entry name" value="Single-stranded right-handed beta-helix, Pectin lyase-like"/>
    <property type="match status" value="2"/>
</dbReference>
<feature type="signal peptide" evidence="1">
    <location>
        <begin position="1"/>
        <end position="19"/>
    </location>
</feature>
<sequence>MYSKILLLLFIFCVGRAGAEPVAMVANLQGWIDARIAEGQTQLKVPTGVYRLAPQEIAHLEFYGLRGIEIDFQDSEIVCTDRTRAIHLEDCKDIRITNLTIDYNPQLYAQGRLTEYTSEYFEIDVFDGYPIDDLSTSSVEVYDPETHELKPGFRTFHDLESIERLEDRSIRIHRKRHMEGVDDFVEVGDILLVKTKRERIDGKTFAAHGVYAYECQNLYFEEVTIYASNCFSFLGEASSNLHYFRCRVDRRSDDPNVGYTRMRSSNWDAFHSINAEVGPTIEECHAAYMGDDAVNIRGDYHIVAEADGKELTVVGKRDVNIQAGDPVEVLTRSGKLIAKAMAREVRPFSGYPKEKIDEAKGAFTLINPQICQDVWIVTLDRPIEIEDVSVICAVNRIGSGFKVINNFFGHNRSRGVLTKGSNGIISGNVIEDTGLESLKLSPNIGNWLEAAYYENLVVENNIVRNGKFAAHFGKRTPAQILVDGCRSGLVFRDNTIEYSRPTAMIVSGLDGGTVTNNTFKRIGDTETKEDPIDFENCSNIER</sequence>
<proteinExistence type="predicted"/>
<accession>A0A934RTI1</accession>
<evidence type="ECO:0000259" key="2">
    <source>
        <dbReference type="Pfam" id="PF13229"/>
    </source>
</evidence>
<evidence type="ECO:0000313" key="4">
    <source>
        <dbReference type="Proteomes" id="UP000617628"/>
    </source>
</evidence>
<reference evidence="3" key="1">
    <citation type="submission" date="2021-01" db="EMBL/GenBank/DDBJ databases">
        <title>Modified the classification status of verrucomicrobia.</title>
        <authorList>
            <person name="Feng X."/>
        </authorList>
    </citation>
    <scope>NUCLEOTIDE SEQUENCE</scope>
    <source>
        <strain evidence="3">KCTC 13126</strain>
    </source>
</reference>
<protein>
    <submittedName>
        <fullName evidence="3">Right-handed parallel beta-helix repeat-containing protein</fullName>
    </submittedName>
</protein>
<dbReference type="InterPro" id="IPR011050">
    <property type="entry name" value="Pectin_lyase_fold/virulence"/>
</dbReference>
<dbReference type="InterPro" id="IPR006626">
    <property type="entry name" value="PbH1"/>
</dbReference>
<dbReference type="RefSeq" id="WP_200354318.1">
    <property type="nucleotide sequence ID" value="NZ_JAENIL010000006.1"/>
</dbReference>
<dbReference type="InterPro" id="IPR039448">
    <property type="entry name" value="Beta_helix"/>
</dbReference>
<dbReference type="Pfam" id="PF13229">
    <property type="entry name" value="Beta_helix"/>
    <property type="match status" value="1"/>
</dbReference>
<dbReference type="SUPFAM" id="SSF51126">
    <property type="entry name" value="Pectin lyase-like"/>
    <property type="match status" value="1"/>
</dbReference>
<organism evidence="3 4">
    <name type="scientific">Pelagicoccus mobilis</name>
    <dbReference type="NCBI Taxonomy" id="415221"/>
    <lineage>
        <taxon>Bacteria</taxon>
        <taxon>Pseudomonadati</taxon>
        <taxon>Verrucomicrobiota</taxon>
        <taxon>Opitutia</taxon>
        <taxon>Puniceicoccales</taxon>
        <taxon>Pelagicoccaceae</taxon>
        <taxon>Pelagicoccus</taxon>
    </lineage>
</organism>